<accession>A0A1D8NBV6</accession>
<gene>
    <name evidence="3" type="ORF">YALI1_C27476g</name>
</gene>
<proteinExistence type="predicted"/>
<feature type="domain" description="K Homology" evidence="2">
    <location>
        <begin position="2"/>
        <end position="71"/>
    </location>
</feature>
<evidence type="ECO:0000313" key="3">
    <source>
        <dbReference type="EMBL" id="AOW03121.1"/>
    </source>
</evidence>
<dbReference type="InterPro" id="IPR004088">
    <property type="entry name" value="KH_dom_type_1"/>
</dbReference>
<dbReference type="Proteomes" id="UP000182444">
    <property type="component" value="Chromosome 1C"/>
</dbReference>
<dbReference type="GO" id="GO:0003723">
    <property type="term" value="F:RNA binding"/>
    <property type="evidence" value="ECO:0007669"/>
    <property type="project" value="UniProtKB-UniRule"/>
</dbReference>
<evidence type="ECO:0000313" key="4">
    <source>
        <dbReference type="Proteomes" id="UP000182444"/>
    </source>
</evidence>
<reference evidence="3 4" key="1">
    <citation type="journal article" date="2016" name="PLoS ONE">
        <title>Sequence Assembly of Yarrowia lipolytica Strain W29/CLIB89 Shows Transposable Element Diversity.</title>
        <authorList>
            <person name="Magnan C."/>
            <person name="Yu J."/>
            <person name="Chang I."/>
            <person name="Jahn E."/>
            <person name="Kanomata Y."/>
            <person name="Wu J."/>
            <person name="Zeller M."/>
            <person name="Oakes M."/>
            <person name="Baldi P."/>
            <person name="Sandmeyer S."/>
        </authorList>
    </citation>
    <scope>NUCLEOTIDE SEQUENCE [LARGE SCALE GENOMIC DNA]</scope>
    <source>
        <strain evidence="4">CLIB89(W29)</strain>
    </source>
</reference>
<organism evidence="3 4">
    <name type="scientific">Yarrowia lipolytica</name>
    <name type="common">Candida lipolytica</name>
    <dbReference type="NCBI Taxonomy" id="4952"/>
    <lineage>
        <taxon>Eukaryota</taxon>
        <taxon>Fungi</taxon>
        <taxon>Dikarya</taxon>
        <taxon>Ascomycota</taxon>
        <taxon>Saccharomycotina</taxon>
        <taxon>Dipodascomycetes</taxon>
        <taxon>Dipodascales</taxon>
        <taxon>Dipodascales incertae sedis</taxon>
        <taxon>Yarrowia</taxon>
    </lineage>
</organism>
<evidence type="ECO:0000259" key="2">
    <source>
        <dbReference type="SMART" id="SM00322"/>
    </source>
</evidence>
<dbReference type="InterPro" id="IPR036612">
    <property type="entry name" value="KH_dom_type_1_sf"/>
</dbReference>
<dbReference type="VEuPathDB" id="FungiDB:YALI0_C19558g"/>
<dbReference type="Gene3D" id="3.30.1370.10">
    <property type="entry name" value="K Homology domain, type 1"/>
    <property type="match status" value="2"/>
</dbReference>
<dbReference type="GeneID" id="94583111"/>
<keyword evidence="1" id="KW-0694">RNA-binding</keyword>
<evidence type="ECO:0000256" key="1">
    <source>
        <dbReference type="PROSITE-ProRule" id="PRU00117"/>
    </source>
</evidence>
<sequence length="206" mass="23222">MLSDTVSFMLRQGMANTVLVKKGETVRRLETSLNVKLSLSSFKGQSDRVLYITGTAENSSRAIGALVRIWSDDTTPFAVRMLIPEPLMIKVVGFRGTSLQRLHMKSGAKLEAQKRRLPGSTDRLLVATGVADTLHRAVYFTALIFEDYKFLLHRKYPSLRNYVPAGKVVEEKPFRQMMVLVCDSDYLERLKKGELKVDVNKLQVVG</sequence>
<dbReference type="Pfam" id="PF00013">
    <property type="entry name" value="KH_1"/>
    <property type="match status" value="1"/>
</dbReference>
<dbReference type="SUPFAM" id="SSF54791">
    <property type="entry name" value="Eukaryotic type KH-domain (KH-domain type I)"/>
    <property type="match status" value="2"/>
</dbReference>
<name>A0A1D8NBV6_YARLL</name>
<dbReference type="PROSITE" id="PS50084">
    <property type="entry name" value="KH_TYPE_1"/>
    <property type="match status" value="2"/>
</dbReference>
<dbReference type="RefSeq" id="XP_068138587.1">
    <property type="nucleotide sequence ID" value="XM_068282486.1"/>
</dbReference>
<dbReference type="EMBL" id="CP017555">
    <property type="protein sequence ID" value="AOW03121.1"/>
    <property type="molecule type" value="Genomic_DNA"/>
</dbReference>
<dbReference type="AlphaFoldDB" id="A0A1D8NBV6"/>
<dbReference type="SMART" id="SM00322">
    <property type="entry name" value="KH"/>
    <property type="match status" value="2"/>
</dbReference>
<feature type="domain" description="K Homology" evidence="2">
    <location>
        <begin position="75"/>
        <end position="146"/>
    </location>
</feature>
<dbReference type="InterPro" id="IPR004087">
    <property type="entry name" value="KH_dom"/>
</dbReference>
<protein>
    <recommendedName>
        <fullName evidence="2">K Homology domain-containing protein</fullName>
    </recommendedName>
</protein>
<dbReference type="VEuPathDB" id="FungiDB:YALI1_C27476g"/>